<gene>
    <name evidence="3" type="ORF">SAMN05421642_107191</name>
</gene>
<name>A0A239IS00_9NOCA</name>
<dbReference type="Pfam" id="PF22552">
    <property type="entry name" value="TY-Chap3"/>
    <property type="match status" value="1"/>
</dbReference>
<keyword evidence="4" id="KW-1185">Reference proteome</keyword>
<evidence type="ECO:0000313" key="3">
    <source>
        <dbReference type="EMBL" id="SNS96315.1"/>
    </source>
</evidence>
<dbReference type="SUPFAM" id="SSF109604">
    <property type="entry name" value="HD-domain/PDEase-like"/>
    <property type="match status" value="1"/>
</dbReference>
<dbReference type="EMBL" id="FZOW01000007">
    <property type="protein sequence ID" value="SNS96315.1"/>
    <property type="molecule type" value="Genomic_DNA"/>
</dbReference>
<proteinExistence type="predicted"/>
<dbReference type="Pfam" id="PF22551">
    <property type="entry name" value="TY-Chap1"/>
    <property type="match status" value="1"/>
</dbReference>
<dbReference type="RefSeq" id="WP_089247121.1">
    <property type="nucleotide sequence ID" value="NZ_FZOW01000007.1"/>
</dbReference>
<feature type="domain" description="TY-Chap N-terminal" evidence="2">
    <location>
        <begin position="14"/>
        <end position="130"/>
    </location>
</feature>
<organism evidence="3 4">
    <name type="scientific">Rhodococcoides kyotonense</name>
    <dbReference type="NCBI Taxonomy" id="398843"/>
    <lineage>
        <taxon>Bacteria</taxon>
        <taxon>Bacillati</taxon>
        <taxon>Actinomycetota</taxon>
        <taxon>Actinomycetes</taxon>
        <taxon>Mycobacteriales</taxon>
        <taxon>Nocardiaceae</taxon>
        <taxon>Rhodococcoides</taxon>
    </lineage>
</organism>
<evidence type="ECO:0000259" key="2">
    <source>
        <dbReference type="Pfam" id="PF22552"/>
    </source>
</evidence>
<dbReference type="Gene3D" id="1.10.3210.10">
    <property type="entry name" value="Hypothetical protein af1432"/>
    <property type="match status" value="1"/>
</dbReference>
<accession>A0A239IS00</accession>
<dbReference type="InterPro" id="IPR054344">
    <property type="entry name" value="TY-Chap_N"/>
</dbReference>
<sequence>MPEDRNDFDTEIETAWNQFRTRLGTYLVNMKPGDLLTICPGGGRKRDDLYLTITGRFGNRLVGDAGMNGRLVATVTSEKIELMAEQGWQEYDMDDGLQRTFGLDAHADDVAEAVIVLVRDVRGIAHPSFLAASSVGAPVTSVFDSGSMLEDWTLDPVRTRLVGEVDRALESITGSTPVRDDDGDIPFDSGRHVAYARLLDDEPVLELYAVFPIHTRAATVDATVADLSNSWPDIKFQPNHTHVVASTRVDCAPVVEEHLGRRLGMFVKFVEEQGDAITIRLSRNSAMQVPTHAILADHFRRIRLADMDASTLAFTIGYEARELGFTSPMLHDAMSLAAGAHLYQRRFGGAAGSDPHVVHPLRNVLRLIRFGCTDEVVLTASALHDTVEDQADRIVSLLDSGRTPTRENTLAIIDDHFSPTVASVVRAVTDPIEPEGLTTTEKNRAYLDHVATAIVDPRVFLVKLSDFIDDAGIVEHLEDDDKRNRLRVEYAPVLQVFVDAREQHGASLNLTAEGEHRLDARLGSLARTLG</sequence>
<dbReference type="OrthoDB" id="9802385at2"/>
<dbReference type="InterPro" id="IPR054343">
    <property type="entry name" value="TY-Chap_M"/>
</dbReference>
<reference evidence="4" key="1">
    <citation type="submission" date="2017-06" db="EMBL/GenBank/DDBJ databases">
        <authorList>
            <person name="Varghese N."/>
            <person name="Submissions S."/>
        </authorList>
    </citation>
    <scope>NUCLEOTIDE SEQUENCE [LARGE SCALE GENOMIC DNA]</scope>
    <source>
        <strain evidence="4">JCM 23211</strain>
    </source>
</reference>
<evidence type="ECO:0000313" key="4">
    <source>
        <dbReference type="Proteomes" id="UP000198327"/>
    </source>
</evidence>
<dbReference type="AlphaFoldDB" id="A0A239IS00"/>
<feature type="domain" description="TY-Chap central" evidence="1">
    <location>
        <begin position="164"/>
        <end position="278"/>
    </location>
</feature>
<evidence type="ECO:0000259" key="1">
    <source>
        <dbReference type="Pfam" id="PF22551"/>
    </source>
</evidence>
<protein>
    <submittedName>
        <fullName evidence="3">HD domain-containing protein</fullName>
    </submittedName>
</protein>
<dbReference type="Proteomes" id="UP000198327">
    <property type="component" value="Unassembled WGS sequence"/>
</dbReference>